<keyword evidence="5" id="KW-0378">Hydrolase</keyword>
<evidence type="ECO:0000256" key="7">
    <source>
        <dbReference type="ARBA" id="ARBA00023002"/>
    </source>
</evidence>
<keyword evidence="3" id="KW-0028">Amino-acid biosynthesis</keyword>
<evidence type="ECO:0000256" key="1">
    <source>
        <dbReference type="ARBA" id="ARBA00004777"/>
    </source>
</evidence>
<keyword evidence="7" id="KW-0560">Oxidoreductase</keyword>
<keyword evidence="6" id="KW-0521">NADP</keyword>
<sequence length="336" mass="36290">MTATHQLSGTDLLRTVRENLAPYRATIEPADHTVAVLRFTPAETDPPQWARRMEASRISAEQKVRAFTHLGYTVDHRVLPGTTPEAEFARTIQALNVDPAVRAVIVQFPPPARLTPFVQWLEPAKDIDALLEDRSPYPACATAEGISRVVAPFARDADIAVVGARGFVGRGVVRLLEAHGFNVTPLDLGDDLRRAAEADIVVSTAGQPHLLTPEHIRPHHRLVVDSGFTPLSGGGVAGDIHPAAATIPQNLTPVPGGIGPVEMAVLMDRIVRQEAAPALKPWSFPPTPYLTRRQYAAGLASPSTPTPPSPTQSPRPSVQPPQQHRRDQGPNSSRSR</sequence>
<dbReference type="PRINTS" id="PR00085">
    <property type="entry name" value="THFDHDRGNASE"/>
</dbReference>
<dbReference type="Pfam" id="PF00763">
    <property type="entry name" value="THF_DHG_CYH"/>
    <property type="match status" value="1"/>
</dbReference>
<comment type="pathway">
    <text evidence="1">One-carbon metabolism; tetrahydrofolate interconversion.</text>
</comment>
<dbReference type="Gene3D" id="3.40.50.720">
    <property type="entry name" value="NAD(P)-binding Rossmann-like Domain"/>
    <property type="match status" value="1"/>
</dbReference>
<name>A0ABV9BV46_9ACTN</name>
<evidence type="ECO:0000259" key="12">
    <source>
        <dbReference type="Pfam" id="PF00763"/>
    </source>
</evidence>
<dbReference type="Proteomes" id="UP001595990">
    <property type="component" value="Unassembled WGS sequence"/>
</dbReference>
<dbReference type="Pfam" id="PF02882">
    <property type="entry name" value="THF_DHG_CYH_C"/>
    <property type="match status" value="1"/>
</dbReference>
<evidence type="ECO:0000256" key="3">
    <source>
        <dbReference type="ARBA" id="ARBA00022605"/>
    </source>
</evidence>
<dbReference type="Gene3D" id="3.40.50.10860">
    <property type="entry name" value="Leucine Dehydrogenase, chain A, domain 1"/>
    <property type="match status" value="1"/>
</dbReference>
<organism evidence="14 15">
    <name type="scientific">Streptomyces ehimensis</name>
    <dbReference type="NCBI Taxonomy" id="68195"/>
    <lineage>
        <taxon>Bacteria</taxon>
        <taxon>Bacillati</taxon>
        <taxon>Actinomycetota</taxon>
        <taxon>Actinomycetes</taxon>
        <taxon>Kitasatosporales</taxon>
        <taxon>Streptomycetaceae</taxon>
        <taxon>Streptomyces</taxon>
    </lineage>
</organism>
<keyword evidence="15" id="KW-1185">Reference proteome</keyword>
<protein>
    <submittedName>
        <fullName evidence="14">Tetrahydrofolate dehydrogenase/cyclohydrolase catalytic domain-containing protein</fullName>
    </submittedName>
</protein>
<dbReference type="InterPro" id="IPR020630">
    <property type="entry name" value="THF_DH/CycHdrlase_cat_dom"/>
</dbReference>
<dbReference type="InterPro" id="IPR046346">
    <property type="entry name" value="Aminoacid_DH-like_N_sf"/>
</dbReference>
<evidence type="ECO:0000256" key="11">
    <source>
        <dbReference type="SAM" id="MobiDB-lite"/>
    </source>
</evidence>
<evidence type="ECO:0000256" key="6">
    <source>
        <dbReference type="ARBA" id="ARBA00022857"/>
    </source>
</evidence>
<keyword evidence="4" id="KW-0658">Purine biosynthesis</keyword>
<evidence type="ECO:0000256" key="10">
    <source>
        <dbReference type="ARBA" id="ARBA00023268"/>
    </source>
</evidence>
<keyword evidence="2" id="KW-0554">One-carbon metabolism</keyword>
<dbReference type="InterPro" id="IPR000672">
    <property type="entry name" value="THF_DH/CycHdrlase"/>
</dbReference>
<evidence type="ECO:0000259" key="13">
    <source>
        <dbReference type="Pfam" id="PF02882"/>
    </source>
</evidence>
<feature type="domain" description="Tetrahydrofolate dehydrogenase/cyclohydrolase NAD(P)-binding" evidence="13">
    <location>
        <begin position="142"/>
        <end position="273"/>
    </location>
</feature>
<evidence type="ECO:0000256" key="8">
    <source>
        <dbReference type="ARBA" id="ARBA00023102"/>
    </source>
</evidence>
<evidence type="ECO:0000256" key="9">
    <source>
        <dbReference type="ARBA" id="ARBA00023167"/>
    </source>
</evidence>
<keyword evidence="9" id="KW-0486">Methionine biosynthesis</keyword>
<dbReference type="SUPFAM" id="SSF53223">
    <property type="entry name" value="Aminoacid dehydrogenase-like, N-terminal domain"/>
    <property type="match status" value="1"/>
</dbReference>
<feature type="domain" description="Tetrahydrofolate dehydrogenase/cyclohydrolase catalytic" evidence="12">
    <location>
        <begin position="54"/>
        <end position="128"/>
    </location>
</feature>
<accession>A0ABV9BV46</accession>
<reference evidence="15" key="1">
    <citation type="journal article" date="2019" name="Int. J. Syst. Evol. Microbiol.">
        <title>The Global Catalogue of Microorganisms (GCM) 10K type strain sequencing project: providing services to taxonomists for standard genome sequencing and annotation.</title>
        <authorList>
            <consortium name="The Broad Institute Genomics Platform"/>
            <consortium name="The Broad Institute Genome Sequencing Center for Infectious Disease"/>
            <person name="Wu L."/>
            <person name="Ma J."/>
        </authorList>
    </citation>
    <scope>NUCLEOTIDE SEQUENCE [LARGE SCALE GENOMIC DNA]</scope>
    <source>
        <strain evidence="15">CECT 8064</strain>
    </source>
</reference>
<keyword evidence="8" id="KW-0368">Histidine biosynthesis</keyword>
<dbReference type="RefSeq" id="WP_417924369.1">
    <property type="nucleotide sequence ID" value="NZ_JBHSFS010000029.1"/>
</dbReference>
<dbReference type="InterPro" id="IPR036291">
    <property type="entry name" value="NAD(P)-bd_dom_sf"/>
</dbReference>
<dbReference type="SUPFAM" id="SSF51735">
    <property type="entry name" value="NAD(P)-binding Rossmann-fold domains"/>
    <property type="match status" value="1"/>
</dbReference>
<evidence type="ECO:0000256" key="2">
    <source>
        <dbReference type="ARBA" id="ARBA00022563"/>
    </source>
</evidence>
<dbReference type="PANTHER" id="PTHR48099">
    <property type="entry name" value="C-1-TETRAHYDROFOLATE SYNTHASE, CYTOPLASMIC-RELATED"/>
    <property type="match status" value="1"/>
</dbReference>
<feature type="region of interest" description="Disordered" evidence="11">
    <location>
        <begin position="293"/>
        <end position="336"/>
    </location>
</feature>
<feature type="compositionally biased region" description="Pro residues" evidence="11">
    <location>
        <begin position="304"/>
        <end position="319"/>
    </location>
</feature>
<gene>
    <name evidence="14" type="ORF">ACFPEN_34450</name>
</gene>
<evidence type="ECO:0000313" key="15">
    <source>
        <dbReference type="Proteomes" id="UP001595990"/>
    </source>
</evidence>
<comment type="caution">
    <text evidence="14">The sequence shown here is derived from an EMBL/GenBank/DDBJ whole genome shotgun (WGS) entry which is preliminary data.</text>
</comment>
<dbReference type="EMBL" id="JBHSFS010000029">
    <property type="protein sequence ID" value="MFC4517969.1"/>
    <property type="molecule type" value="Genomic_DNA"/>
</dbReference>
<keyword evidence="10" id="KW-0511">Multifunctional enzyme</keyword>
<evidence type="ECO:0000256" key="5">
    <source>
        <dbReference type="ARBA" id="ARBA00022801"/>
    </source>
</evidence>
<dbReference type="InterPro" id="IPR020631">
    <property type="entry name" value="THF_DH/CycHdrlase_NAD-bd_dom"/>
</dbReference>
<dbReference type="PANTHER" id="PTHR48099:SF5">
    <property type="entry name" value="C-1-TETRAHYDROFOLATE SYNTHASE, CYTOPLASMIC"/>
    <property type="match status" value="1"/>
</dbReference>
<evidence type="ECO:0000313" key="14">
    <source>
        <dbReference type="EMBL" id="MFC4517969.1"/>
    </source>
</evidence>
<proteinExistence type="predicted"/>
<evidence type="ECO:0000256" key="4">
    <source>
        <dbReference type="ARBA" id="ARBA00022755"/>
    </source>
</evidence>